<dbReference type="Proteomes" id="UP000011613">
    <property type="component" value="Unassembled WGS sequence"/>
</dbReference>
<dbReference type="EMBL" id="PKKI01000025">
    <property type="protein sequence ID" value="PLK20464.1"/>
    <property type="molecule type" value="Genomic_DNA"/>
</dbReference>
<evidence type="ECO:0000313" key="4">
    <source>
        <dbReference type="Proteomes" id="UP000011613"/>
    </source>
</evidence>
<evidence type="ECO:0000313" key="3">
    <source>
        <dbReference type="EMBL" id="PLK20464.1"/>
    </source>
</evidence>
<feature type="compositionally biased region" description="Basic and acidic residues" evidence="1">
    <location>
        <begin position="39"/>
        <end position="49"/>
    </location>
</feature>
<feature type="compositionally biased region" description="Basic residues" evidence="1">
    <location>
        <begin position="77"/>
        <end position="86"/>
    </location>
</feature>
<name>L9Y4I1_NATGS</name>
<comment type="caution">
    <text evidence="2">The sequence shown here is derived from an EMBL/GenBank/DDBJ whole genome shotgun (WGS) entry which is preliminary data.</text>
</comment>
<accession>L9Y4I1</accession>
<proteinExistence type="predicted"/>
<dbReference type="EMBL" id="AOIC01000070">
    <property type="protein sequence ID" value="ELY68622.1"/>
    <property type="molecule type" value="Genomic_DNA"/>
</dbReference>
<reference evidence="3 5" key="2">
    <citation type="submission" date="2017-12" db="EMBL/GenBank/DDBJ databases">
        <title>The characterization of oligonucleotides binding to NgAgo.</title>
        <authorList>
            <person name="Jiang L."/>
            <person name="He B."/>
            <person name="Kang J."/>
            <person name="Yu M."/>
            <person name="Li N."/>
            <person name="Fang Y."/>
            <person name="Tang Z."/>
            <person name="Wu P."/>
            <person name="Yao P."/>
            <person name="Huang J."/>
        </authorList>
    </citation>
    <scope>NUCLEOTIDE SEQUENCE [LARGE SCALE GENOMIC DNA]</scope>
    <source>
        <strain evidence="3 5">SP2</strain>
        <tissue evidence="3">Freeze-dried powder thallus</tissue>
    </source>
</reference>
<feature type="region of interest" description="Disordered" evidence="1">
    <location>
        <begin position="1"/>
        <end position="88"/>
    </location>
</feature>
<dbReference type="Proteomes" id="UP000234484">
    <property type="component" value="Unassembled WGS sequence"/>
</dbReference>
<gene>
    <name evidence="2" type="ORF">C490_09393</name>
    <name evidence="3" type="ORF">CYV19_09530</name>
</gene>
<protein>
    <submittedName>
        <fullName evidence="2">Uncharacterized protein</fullName>
    </submittedName>
</protein>
<evidence type="ECO:0000256" key="1">
    <source>
        <dbReference type="SAM" id="MobiDB-lite"/>
    </source>
</evidence>
<reference evidence="2 4" key="1">
    <citation type="journal article" date="2014" name="PLoS Genet.">
        <title>Phylogenetically driven sequencing of extremely halophilic archaea reveals strategies for static and dynamic osmo-response.</title>
        <authorList>
            <person name="Becker E.A."/>
            <person name="Seitzer P.M."/>
            <person name="Tritt A."/>
            <person name="Larsen D."/>
            <person name="Krusor M."/>
            <person name="Yao A.I."/>
            <person name="Wu D."/>
            <person name="Madern D."/>
            <person name="Eisen J.A."/>
            <person name="Darling A.E."/>
            <person name="Facciotti M.T."/>
        </authorList>
    </citation>
    <scope>NUCLEOTIDE SEQUENCE [LARGE SCALE GENOMIC DNA]</scope>
    <source>
        <strain evidence="2 4">SP2</strain>
    </source>
</reference>
<organism evidence="2 4">
    <name type="scientific">Natronobacterium gregoryi (strain ATCC 43098 / DSM 3393 / CCM 3738 / CIP 104747 / IAM 13177 / JCM 8860 / NBRC 102187 / NCIMB 2189 / SP2)</name>
    <dbReference type="NCBI Taxonomy" id="797304"/>
    <lineage>
        <taxon>Archaea</taxon>
        <taxon>Methanobacteriati</taxon>
        <taxon>Methanobacteriota</taxon>
        <taxon>Stenosarchaea group</taxon>
        <taxon>Halobacteria</taxon>
        <taxon>Halobacteriales</taxon>
        <taxon>Natrialbaceae</taxon>
        <taxon>Natronobacterium</taxon>
    </lineage>
</organism>
<sequence>MSVGKDSESTDGSEVGSIDGTGNDRVGPTAASSGLECVGKPERMSETECSRLGSLSSRRLAEYEPDRDIDPASSGVSRHKPTRRSRSPVTACNTIRQVWIDAACVVAFDSREHGGDDCATGKTALQLAGVAVGERKANCGGN</sequence>
<dbReference type="AlphaFoldDB" id="L9Y4I1"/>
<evidence type="ECO:0000313" key="5">
    <source>
        <dbReference type="Proteomes" id="UP000234484"/>
    </source>
</evidence>
<evidence type="ECO:0000313" key="2">
    <source>
        <dbReference type="EMBL" id="ELY68622.1"/>
    </source>
</evidence>
<feature type="compositionally biased region" description="Basic and acidic residues" evidence="1">
    <location>
        <begin position="59"/>
        <end position="70"/>
    </location>
</feature>